<gene>
    <name evidence="12" type="primary">LOC106174788</name>
</gene>
<evidence type="ECO:0000256" key="5">
    <source>
        <dbReference type="ARBA" id="ARBA00023157"/>
    </source>
</evidence>
<sequence>MGLSCIFFTALLLTVFWSVHADELPTCQAKDFHYEYTECDSNGGRWRVSVPVPNTCVDGAPNPPVRGKSCDFTCEAGQYLEIQGDQECHKCPAGTFSLGGGVRFEEWQGIPKGFAVETEGFQGPDILSSTTEHNNCSNSGWVAKGAYLSANAEDRCYTKLIYTTDLVRAGYLRFEYQFRDETNQLFHINVQNSQCATSTRGGNLWLTGTEEGEWKRKHINLKQGPNTLVWKVMAFNTGQTKHSFKPVLIRNVEISGVAYTSECTKCRNGTHSDEGANICSLCKENTYSLHGAASCTPCDQLTEYSEAGATKCLPRPACKESDYFEYFLTCDKNGQTQKLYKWIEPQICRTDVPGAIQLPPSGEKKPCPPCNPGMQRVDNSPNCTFCPANTVSDGSKPCAPCPVSTAAKYEINYHWWNDLPQNMTTSCARDDDEFCLQRMGWQPLGDHLSSGKGHQPEDYLVVMLRLGGVQGEAQMIGGKAKTLSTVSFVFDLNCDQEKKASHPCIFYFTTESESIGMNVVKFWSGHQEKQEFSFPITQNEEMVFSWAFQGATVNEEARIYSIKITNTIEGGASVCEDCPMGTQKDGCVPCPEGHYIDRNSSTCVQCPENTIITSNRAYGIESCIPCGKGLVSKDRKTCSSDCHFKDKAGHEYDFTSLRGFHTTAGSTLFTSSGTQYYHHFNFTICGTTVEETTVQCPNNVSTVRALLEQDYASTHLDNATNNATTTTTPSPDTIMKRRAAFEFDQGGEQLLGLVKKDMTFILKDKKTPPVNSLVCRNTIIPPTQGEGYLVAAQPVSLGDSLLYLTSNDTDLSKQTKKNFDGEDLGLLVHYVHRSEIGTNACPSGRTTVITLNCDVTQKGQGKIQVPPKCSDGTCDGCNYHFLWSTEHACPICKELDYEKVIGQCVNGVQEVHYYPPKHCILTSNSQPVIEKRHCRLIPFWAMAGIGGIVFLAALLCGLVIFCWSKNKSLEYKYMKLVEGSGQDGELPAAETCALDEGEDEVMDSVKFSGKGFFKKLKSMAGKDANKDKRGYFDTDDDNPFESIKLTEKSSLT</sequence>
<comment type="subcellular location">
    <subcellularLocation>
        <location evidence="1">Cell membrane</location>
        <topology evidence="1">Single-pass type I membrane protein</topology>
    </subcellularLocation>
</comment>
<dbReference type="InterPro" id="IPR009030">
    <property type="entry name" value="Growth_fac_rcpt_cys_sf"/>
</dbReference>
<dbReference type="Pfam" id="PF23032">
    <property type="entry name" value="GBD_ELAPOR1-like_3rd"/>
    <property type="match status" value="1"/>
</dbReference>
<feature type="chain" id="PRO_5010328103" evidence="9">
    <location>
        <begin position="22"/>
        <end position="1052"/>
    </location>
</feature>
<keyword evidence="3" id="KW-1003">Cell membrane</keyword>
<dbReference type="SMART" id="SM01411">
    <property type="entry name" value="Ephrin_rec_like"/>
    <property type="match status" value="4"/>
</dbReference>
<name>A0A1S3JNI5_LINAN</name>
<dbReference type="InterPro" id="IPR039181">
    <property type="entry name" value="Elapor1/2"/>
</dbReference>
<feature type="region of interest" description="Disordered" evidence="7">
    <location>
        <begin position="1021"/>
        <end position="1040"/>
    </location>
</feature>
<dbReference type="AlphaFoldDB" id="A0A1S3JNI5"/>
<evidence type="ECO:0000256" key="1">
    <source>
        <dbReference type="ARBA" id="ARBA00004251"/>
    </source>
</evidence>
<evidence type="ECO:0000256" key="8">
    <source>
        <dbReference type="SAM" id="Phobius"/>
    </source>
</evidence>
<evidence type="ECO:0000256" key="3">
    <source>
        <dbReference type="ARBA" id="ARBA00022475"/>
    </source>
</evidence>
<dbReference type="InterPro" id="IPR056607">
    <property type="entry name" value="Elapor1/2_MRH"/>
</dbReference>
<organism evidence="11 12">
    <name type="scientific">Lingula anatina</name>
    <name type="common">Brachiopod</name>
    <name type="synonym">Lingula unguis</name>
    <dbReference type="NCBI Taxonomy" id="7574"/>
    <lineage>
        <taxon>Eukaryota</taxon>
        <taxon>Metazoa</taxon>
        <taxon>Spiralia</taxon>
        <taxon>Lophotrochozoa</taxon>
        <taxon>Brachiopoda</taxon>
        <taxon>Linguliformea</taxon>
        <taxon>Lingulata</taxon>
        <taxon>Lingulida</taxon>
        <taxon>Linguloidea</taxon>
        <taxon>Lingulidae</taxon>
        <taxon>Lingula</taxon>
    </lineage>
</organism>
<evidence type="ECO:0000256" key="4">
    <source>
        <dbReference type="ARBA" id="ARBA00022729"/>
    </source>
</evidence>
<feature type="transmembrane region" description="Helical" evidence="8">
    <location>
        <begin position="939"/>
        <end position="963"/>
    </location>
</feature>
<dbReference type="Proteomes" id="UP000085678">
    <property type="component" value="Unplaced"/>
</dbReference>
<feature type="signal peptide" evidence="9">
    <location>
        <begin position="1"/>
        <end position="21"/>
    </location>
</feature>
<evidence type="ECO:0000256" key="6">
    <source>
        <dbReference type="ARBA" id="ARBA00023180"/>
    </source>
</evidence>
<dbReference type="SUPFAM" id="SSF57184">
    <property type="entry name" value="Growth factor receptor domain"/>
    <property type="match status" value="1"/>
</dbReference>
<dbReference type="Pfam" id="PF23087">
    <property type="entry name" value="MRH_ELAPOR1_9th"/>
    <property type="match status" value="1"/>
</dbReference>
<evidence type="ECO:0000313" key="12">
    <source>
        <dbReference type="RefSeq" id="XP_013411930.1"/>
    </source>
</evidence>
<protein>
    <submittedName>
        <fullName evidence="12">UPF0577 protein KIAA1324-like homolog isoform X1</fullName>
    </submittedName>
</protein>
<keyword evidence="8" id="KW-1133">Transmembrane helix</keyword>
<dbReference type="InterPro" id="IPR056610">
    <property type="entry name" value="Elapor1/2_TNFR-like"/>
</dbReference>
<evidence type="ECO:0000313" key="11">
    <source>
        <dbReference type="Proteomes" id="UP000085678"/>
    </source>
</evidence>
<comment type="similarity">
    <text evidence="2">Belongs to the ELAPOR family.</text>
</comment>
<dbReference type="InterPro" id="IPR056608">
    <property type="entry name" value="Elapor1/2_GBD"/>
</dbReference>
<dbReference type="InterPro" id="IPR009011">
    <property type="entry name" value="Man6P_isomerase_rcpt-bd_dom_sf"/>
</dbReference>
<keyword evidence="8" id="KW-0472">Membrane</keyword>
<dbReference type="GeneID" id="106174788"/>
<dbReference type="Pfam" id="PF23031">
    <property type="entry name" value="GBD_ELAPOR1"/>
    <property type="match status" value="1"/>
</dbReference>
<keyword evidence="11" id="KW-1185">Reference proteome</keyword>
<keyword evidence="8" id="KW-0812">Transmembrane</keyword>
<keyword evidence="6" id="KW-0325">Glycoprotein</keyword>
<dbReference type="InterPro" id="IPR056609">
    <property type="entry name" value="Elapor1-like_3rd"/>
</dbReference>
<dbReference type="InterPro" id="IPR044865">
    <property type="entry name" value="MRH_dom"/>
</dbReference>
<dbReference type="GO" id="GO:0005886">
    <property type="term" value="C:plasma membrane"/>
    <property type="evidence" value="ECO:0007669"/>
    <property type="project" value="UniProtKB-SubCell"/>
</dbReference>
<dbReference type="SUPFAM" id="SSF50911">
    <property type="entry name" value="Mannose 6-phosphate receptor domain"/>
    <property type="match status" value="1"/>
</dbReference>
<dbReference type="Pfam" id="PF23091">
    <property type="entry name" value="TNFR_ELAPOR1_6th"/>
    <property type="match status" value="1"/>
</dbReference>
<evidence type="ECO:0000256" key="2">
    <source>
        <dbReference type="ARBA" id="ARBA00007627"/>
    </source>
</evidence>
<reference evidence="12" key="1">
    <citation type="submission" date="2025-08" db="UniProtKB">
        <authorList>
            <consortium name="RefSeq"/>
        </authorList>
    </citation>
    <scope>IDENTIFICATION</scope>
    <source>
        <tissue evidence="12">Gonads</tissue>
    </source>
</reference>
<accession>A0A1S3JNI5</accession>
<keyword evidence="4 9" id="KW-0732">Signal</keyword>
<dbReference type="KEGG" id="lak:106174788"/>
<evidence type="ECO:0000256" key="9">
    <source>
        <dbReference type="SAM" id="SignalP"/>
    </source>
</evidence>
<dbReference type="Gene3D" id="2.70.130.10">
    <property type="entry name" value="Mannose-6-phosphate receptor binding domain"/>
    <property type="match status" value="1"/>
</dbReference>
<proteinExistence type="inferred from homology"/>
<dbReference type="RefSeq" id="XP_013411930.1">
    <property type="nucleotide sequence ID" value="XM_013556476.1"/>
</dbReference>
<keyword evidence="5" id="KW-1015">Disulfide bond</keyword>
<dbReference type="STRING" id="7574.A0A1S3JNI5"/>
<dbReference type="PROSITE" id="PS51914">
    <property type="entry name" value="MRH"/>
    <property type="match status" value="1"/>
</dbReference>
<dbReference type="InParanoid" id="A0A1S3JNI5"/>
<dbReference type="OrthoDB" id="439917at2759"/>
<dbReference type="PANTHER" id="PTHR22727">
    <property type="entry name" value="PROTEIN CBG13728"/>
    <property type="match status" value="1"/>
</dbReference>
<feature type="compositionally biased region" description="Basic and acidic residues" evidence="7">
    <location>
        <begin position="1023"/>
        <end position="1032"/>
    </location>
</feature>
<feature type="domain" description="MRH" evidence="10">
    <location>
        <begin position="640"/>
        <end position="891"/>
    </location>
</feature>
<dbReference type="PANTHER" id="PTHR22727:SF15">
    <property type="entry name" value="MRH DOMAIN-CONTAINING PROTEIN"/>
    <property type="match status" value="1"/>
</dbReference>
<dbReference type="Gene3D" id="2.10.50.10">
    <property type="entry name" value="Tumor Necrosis Factor Receptor, subunit A, domain 2"/>
    <property type="match status" value="1"/>
</dbReference>
<evidence type="ECO:0000256" key="7">
    <source>
        <dbReference type="SAM" id="MobiDB-lite"/>
    </source>
</evidence>
<evidence type="ECO:0000259" key="10">
    <source>
        <dbReference type="PROSITE" id="PS51914"/>
    </source>
</evidence>